<keyword evidence="4 5" id="KW-0342">GTP-binding</keyword>
<dbReference type="InterPro" id="IPR002835">
    <property type="entry name" value="CofC"/>
</dbReference>
<dbReference type="STRING" id="360411.AC812_15585"/>
<evidence type="ECO:0000256" key="1">
    <source>
        <dbReference type="ARBA" id="ARBA00022679"/>
    </source>
</evidence>
<evidence type="ECO:0000256" key="4">
    <source>
        <dbReference type="ARBA" id="ARBA00023134"/>
    </source>
</evidence>
<proteinExistence type="inferred from homology"/>
<evidence type="ECO:0000256" key="5">
    <source>
        <dbReference type="HAMAP-Rule" id="MF_02114"/>
    </source>
</evidence>
<dbReference type="UniPathway" id="UPA00071"/>
<dbReference type="SUPFAM" id="SSF53448">
    <property type="entry name" value="Nucleotide-diphospho-sugar transferases"/>
    <property type="match status" value="1"/>
</dbReference>
<dbReference type="EC" id="2.7.7.105" evidence="5"/>
<dbReference type="InterPro" id="IPR029044">
    <property type="entry name" value="Nucleotide-diphossugar_trans"/>
</dbReference>
<evidence type="ECO:0000256" key="3">
    <source>
        <dbReference type="ARBA" id="ARBA00022741"/>
    </source>
</evidence>
<dbReference type="GO" id="GO:0005525">
    <property type="term" value="F:GTP binding"/>
    <property type="evidence" value="ECO:0007669"/>
    <property type="project" value="UniProtKB-KW"/>
</dbReference>
<dbReference type="PANTHER" id="PTHR40392">
    <property type="entry name" value="2-PHOSPHO-L-LACTATE GUANYLYLTRANSFERASE"/>
    <property type="match status" value="1"/>
</dbReference>
<evidence type="ECO:0000313" key="7">
    <source>
        <dbReference type="Proteomes" id="UP000050514"/>
    </source>
</evidence>
<gene>
    <name evidence="5" type="primary">fbiD</name>
    <name evidence="6" type="ORF">AC812_15585</name>
</gene>
<dbReference type="GO" id="GO:0052645">
    <property type="term" value="P:F420-0 metabolic process"/>
    <property type="evidence" value="ECO:0007669"/>
    <property type="project" value="UniProtKB-UniRule"/>
</dbReference>
<keyword evidence="3 5" id="KW-0547">Nucleotide-binding</keyword>
<dbReference type="GO" id="GO:0043814">
    <property type="term" value="F:phospholactate guanylyltransferase activity"/>
    <property type="evidence" value="ECO:0007669"/>
    <property type="project" value="InterPro"/>
</dbReference>
<reference evidence="6 7" key="1">
    <citation type="submission" date="2015-07" db="EMBL/GenBank/DDBJ databases">
        <title>Draft genome of Bellilinea caldifistulae DSM 17877.</title>
        <authorList>
            <person name="Hemp J."/>
            <person name="Ward L.M."/>
            <person name="Pace L.A."/>
            <person name="Fischer W.W."/>
        </authorList>
    </citation>
    <scope>NUCLEOTIDE SEQUENCE [LARGE SCALE GENOMIC DNA]</scope>
    <source>
        <strain evidence="6 7">GOMI-1</strain>
    </source>
</reference>
<comment type="pathway">
    <text evidence="5">Cofactor biosynthesis; coenzyme F420 biosynthesis.</text>
</comment>
<keyword evidence="7" id="KW-1185">Reference proteome</keyword>
<dbReference type="AlphaFoldDB" id="A0A0P6XL67"/>
<dbReference type="RefSeq" id="WP_061916756.1">
    <property type="nucleotide sequence ID" value="NZ_DF967971.1"/>
</dbReference>
<evidence type="ECO:0000313" key="6">
    <source>
        <dbReference type="EMBL" id="KPL72440.1"/>
    </source>
</evidence>
<accession>A0A0P6XL67</accession>
<comment type="function">
    <text evidence="5">Guanylyltransferase that catalyzes the activation of phosphoenolpyruvate (PEP) as enolpyruvoyl-2-diphospho-5'-guanosine, via the condensation of PEP with GTP. It is involved in the biosynthesis of coenzyme F420, a hydride carrier cofactor.</text>
</comment>
<dbReference type="NCBIfam" id="TIGR03552">
    <property type="entry name" value="F420_cofC"/>
    <property type="match status" value="1"/>
</dbReference>
<keyword evidence="1 5" id="KW-0808">Transferase</keyword>
<dbReference type="Pfam" id="PF01983">
    <property type="entry name" value="CofC"/>
    <property type="match status" value="1"/>
</dbReference>
<dbReference type="Proteomes" id="UP000050514">
    <property type="component" value="Unassembled WGS sequence"/>
</dbReference>
<sequence>MGLWAIVPVKPLRRGKSRLASVLSEDERALLNFTMLSSTLRTLQEVEEIDQILVVSRDPAALSLAREYKARTVQEDGQPELNTALQRATVVAQMYAAQEILILPADLPLLSVSDIHRILQRAKNPPVVVISPDRRNDGTNALYMNPAGIIEYRYGPGSFHQHVEQARLKGVRVEVCQLSTLSLDLDLPEDLDLLKQIEAMQIEP</sequence>
<dbReference type="Gene3D" id="3.90.550.10">
    <property type="entry name" value="Spore Coat Polysaccharide Biosynthesis Protein SpsA, Chain A"/>
    <property type="match status" value="1"/>
</dbReference>
<protein>
    <recommendedName>
        <fullName evidence="5">Phosphoenolpyruvate guanylyltransferase</fullName>
        <shortName evidence="5">PEP guanylyltransferase</shortName>
        <ecNumber evidence="5">2.7.7.105</ecNumber>
    </recommendedName>
</protein>
<dbReference type="HAMAP" id="MF_02114">
    <property type="entry name" value="CofC"/>
    <property type="match status" value="1"/>
</dbReference>
<evidence type="ECO:0000256" key="2">
    <source>
        <dbReference type="ARBA" id="ARBA00022695"/>
    </source>
</evidence>
<dbReference type="EMBL" id="LGHJ01000023">
    <property type="protein sequence ID" value="KPL72440.1"/>
    <property type="molecule type" value="Genomic_DNA"/>
</dbReference>
<keyword evidence="2 5" id="KW-0548">Nucleotidyltransferase</keyword>
<name>A0A0P6XL67_9CHLR</name>
<dbReference type="PANTHER" id="PTHR40392:SF1">
    <property type="entry name" value="2-PHOSPHO-L-LACTATE GUANYLYLTRANSFERASE"/>
    <property type="match status" value="1"/>
</dbReference>
<organism evidence="6 7">
    <name type="scientific">Bellilinea caldifistulae</name>
    <dbReference type="NCBI Taxonomy" id="360411"/>
    <lineage>
        <taxon>Bacteria</taxon>
        <taxon>Bacillati</taxon>
        <taxon>Chloroflexota</taxon>
        <taxon>Anaerolineae</taxon>
        <taxon>Anaerolineales</taxon>
        <taxon>Anaerolineaceae</taxon>
        <taxon>Bellilinea</taxon>
    </lineage>
</organism>
<dbReference type="OrthoDB" id="9151145at2"/>
<comment type="caution">
    <text evidence="6">The sequence shown here is derived from an EMBL/GenBank/DDBJ whole genome shotgun (WGS) entry which is preliminary data.</text>
</comment>
<comment type="catalytic activity">
    <reaction evidence="5">
        <text>phosphoenolpyruvate + GTP + H(+) = enolpyruvoyl-2-diphospho-5'-guanosine + diphosphate</text>
        <dbReference type="Rhea" id="RHEA:30519"/>
        <dbReference type="ChEBI" id="CHEBI:15378"/>
        <dbReference type="ChEBI" id="CHEBI:33019"/>
        <dbReference type="ChEBI" id="CHEBI:37565"/>
        <dbReference type="ChEBI" id="CHEBI:58702"/>
        <dbReference type="ChEBI" id="CHEBI:143701"/>
        <dbReference type="EC" id="2.7.7.105"/>
    </reaction>
</comment>
<comment type="similarity">
    <text evidence="5">Belongs to the CofC family.</text>
</comment>